<keyword evidence="2" id="KW-0862">Zinc</keyword>
<dbReference type="HOGENOM" id="CLU_004380_0_0_1"/>
<dbReference type="InterPro" id="IPR051430">
    <property type="entry name" value="Fungal_TF_Env_Response"/>
</dbReference>
<feature type="region of interest" description="Disordered" evidence="7">
    <location>
        <begin position="89"/>
        <end position="139"/>
    </location>
</feature>
<dbReference type="Gene3D" id="4.10.240.10">
    <property type="entry name" value="Zn(2)-C6 fungal-type DNA-binding domain"/>
    <property type="match status" value="1"/>
</dbReference>
<evidence type="ECO:0000313" key="9">
    <source>
        <dbReference type="EMBL" id="CCH59927.1"/>
    </source>
</evidence>
<dbReference type="GO" id="GO:0006351">
    <property type="term" value="P:DNA-templated transcription"/>
    <property type="evidence" value="ECO:0007669"/>
    <property type="project" value="InterPro"/>
</dbReference>
<dbReference type="Gene3D" id="1.20.5.170">
    <property type="match status" value="1"/>
</dbReference>
<dbReference type="RefSeq" id="XP_004179446.1">
    <property type="nucleotide sequence ID" value="XM_004179398.1"/>
</dbReference>
<feature type="compositionally biased region" description="Low complexity" evidence="7">
    <location>
        <begin position="483"/>
        <end position="492"/>
    </location>
</feature>
<dbReference type="SUPFAM" id="SSF57959">
    <property type="entry name" value="Leucine zipper domain"/>
    <property type="match status" value="1"/>
</dbReference>
<feature type="compositionally biased region" description="Polar residues" evidence="7">
    <location>
        <begin position="538"/>
        <end position="555"/>
    </location>
</feature>
<keyword evidence="6" id="KW-0539">Nucleus</keyword>
<evidence type="ECO:0000256" key="3">
    <source>
        <dbReference type="ARBA" id="ARBA00023015"/>
    </source>
</evidence>
<name>I2H0M5_HENB6</name>
<feature type="region of interest" description="Disordered" evidence="7">
    <location>
        <begin position="235"/>
        <end position="257"/>
    </location>
</feature>
<accession>I2H0M5</accession>
<dbReference type="CDD" id="cd00067">
    <property type="entry name" value="GAL4"/>
    <property type="match status" value="1"/>
</dbReference>
<dbReference type="SUPFAM" id="SSF57701">
    <property type="entry name" value="Zn2/Cys6 DNA-binding domain"/>
    <property type="match status" value="1"/>
</dbReference>
<proteinExistence type="predicted"/>
<feature type="compositionally biased region" description="Polar residues" evidence="7">
    <location>
        <begin position="334"/>
        <end position="343"/>
    </location>
</feature>
<feature type="compositionally biased region" description="Polar residues" evidence="7">
    <location>
        <begin position="89"/>
        <end position="98"/>
    </location>
</feature>
<dbReference type="SMART" id="SM00906">
    <property type="entry name" value="Fungal_trans"/>
    <property type="match status" value="1"/>
</dbReference>
<feature type="compositionally biased region" description="Basic and acidic residues" evidence="7">
    <location>
        <begin position="100"/>
        <end position="113"/>
    </location>
</feature>
<evidence type="ECO:0000256" key="5">
    <source>
        <dbReference type="ARBA" id="ARBA00023163"/>
    </source>
</evidence>
<keyword evidence="4" id="KW-0238">DNA-binding</keyword>
<evidence type="ECO:0000256" key="4">
    <source>
        <dbReference type="ARBA" id="ARBA00023125"/>
    </source>
</evidence>
<keyword evidence="1" id="KW-0479">Metal-binding</keyword>
<dbReference type="PANTHER" id="PTHR31944:SF131">
    <property type="entry name" value="HEME-RESPONSIVE ZINC FINGER TRANSCRIPTION FACTOR HAP1"/>
    <property type="match status" value="1"/>
</dbReference>
<dbReference type="InterPro" id="IPR007219">
    <property type="entry name" value="XnlR_reg_dom"/>
</dbReference>
<dbReference type="GO" id="GO:0000978">
    <property type="term" value="F:RNA polymerase II cis-regulatory region sequence-specific DNA binding"/>
    <property type="evidence" value="ECO:0007669"/>
    <property type="project" value="TreeGrafter"/>
</dbReference>
<dbReference type="InParanoid" id="I2H0M5"/>
<dbReference type="OMA" id="FRKRHLW"/>
<dbReference type="EMBL" id="HE806318">
    <property type="protein sequence ID" value="CCH59927.1"/>
    <property type="molecule type" value="Genomic_DNA"/>
</dbReference>
<feature type="region of interest" description="Disordered" evidence="7">
    <location>
        <begin position="1093"/>
        <end position="1151"/>
    </location>
</feature>
<dbReference type="PROSITE" id="PS00463">
    <property type="entry name" value="ZN2_CY6_FUNGAL_1"/>
    <property type="match status" value="1"/>
</dbReference>
<keyword evidence="5" id="KW-0804">Transcription</keyword>
<feature type="region of interest" description="Disordered" evidence="7">
    <location>
        <begin position="1417"/>
        <end position="1438"/>
    </location>
</feature>
<evidence type="ECO:0000313" key="10">
    <source>
        <dbReference type="Proteomes" id="UP000002866"/>
    </source>
</evidence>
<dbReference type="OrthoDB" id="4159781at2759"/>
<dbReference type="InterPro" id="IPR046347">
    <property type="entry name" value="bZIP_sf"/>
</dbReference>
<feature type="compositionally biased region" description="Polar residues" evidence="7">
    <location>
        <begin position="1294"/>
        <end position="1321"/>
    </location>
</feature>
<evidence type="ECO:0000259" key="8">
    <source>
        <dbReference type="PROSITE" id="PS50048"/>
    </source>
</evidence>
<evidence type="ECO:0000256" key="6">
    <source>
        <dbReference type="ARBA" id="ARBA00023242"/>
    </source>
</evidence>
<feature type="compositionally biased region" description="Polar residues" evidence="7">
    <location>
        <begin position="1095"/>
        <end position="1112"/>
    </location>
</feature>
<reference evidence="9 10" key="1">
    <citation type="journal article" date="2011" name="Proc. Natl. Acad. Sci. U.S.A.">
        <title>Evolutionary erosion of yeast sex chromosomes by mating-type switching accidents.</title>
        <authorList>
            <person name="Gordon J.L."/>
            <person name="Armisen D."/>
            <person name="Proux-Wera E."/>
            <person name="Oheigeartaigh S.S."/>
            <person name="Byrne K.P."/>
            <person name="Wolfe K.H."/>
        </authorList>
    </citation>
    <scope>NUCLEOTIDE SEQUENCE [LARGE SCALE GENOMIC DNA]</scope>
    <source>
        <strain evidence="10">ATCC 34711 / CBS 6284 / DSM 70876 / NBRC 10599 / NRRL Y-10934 / UCD 77-7</strain>
    </source>
</reference>
<keyword evidence="3" id="KW-0805">Transcription regulation</keyword>
<feature type="compositionally biased region" description="Low complexity" evidence="7">
    <location>
        <begin position="1421"/>
        <end position="1438"/>
    </location>
</feature>
<feature type="region of interest" description="Disordered" evidence="7">
    <location>
        <begin position="1259"/>
        <end position="1321"/>
    </location>
</feature>
<evidence type="ECO:0000256" key="1">
    <source>
        <dbReference type="ARBA" id="ARBA00022723"/>
    </source>
</evidence>
<sequence>MNKQTERPKRKRNRIPLSCTICRKRKVKCDKTHPYCVQCTKTGMSHLCHYMEQSWAQEAELIINRDVELKQLRERVKLLEDALASATTTASYNNNPDYNSKADHTDTTGHSEPIELPSDSNDSHDSSDSSFDTSNNSDTTTSIILSKKKNEKKTSSVIDHIDITKQFAILHIRPKSIVHLGVTHWMAMMRGDPYLKVLWNQIFMMQGAFMEWSNRNNKCVTNNIKTMKNNLHTSSVFSESPPIQVPGPSSSSSKSILAKNNPSNLSFKDPLTAIVKLLPPKNIIQLFLDRFFKHLYSIIPILDEVSFKHSIAIILDIHPNSHHSPSNDNSSSIKPTSNTSTNSIDVSSIKLRKSSDFYNFAILIIILRLTWLSLPSNSYKIKLPKEYYKERNISTSINQKPYISKDEHILVNYEISSEAIELAAHKLIKFDELRTISNDNINLSTVQFAIFFKLYLLSTNDSSTLDAATSEDIKTKSLPKESPSPTSSATNNNLQDVHQVLLSSIIQMAFSCGLHRDPDNFPQLSSSISSHHPEVSHNTESPSMNTATGTVNSRSYSPERYKHSWRKTWYYIVSLDIQQSLQLGTPRNLRNLHDFSDTKLPASSKIDYVRDIKELLIVKNFSLFFQIDLCIISVLNQILNVSKAKDVTRKELEILISALNDLILAKRPIKEIINSLVDNGLLYQNEGALNLNDNITAIDENYQLPPLDDLLSYGQTKVDNIHPNETITSDTGSTSTIKRIDVSANHQQATRAVFFSKHLTLRSVLYLLNYLLFTHYEALGSHGASTLNLTEYYAQQTLNLSMDNFQNCFIFFTNYNITKKNSLFAFSRFILTPHCLDMANRSLQVFICIILRATSGPLPDFPNEQNFVLPNPKTKEKIHSQNEKHEILQKYMTLSPIHLNLSEPFLSGILMEKLNLFYQLTKSLSNSYAAARKLMQLTTFFITLLKQSSMDNTLEDTTDYQRPTIISQNKSVSTNDKSFPPIKYINSNSSSYTSLYQHIPHPNNSSPNREPTRSLSIKNLTTVTGSSSISHTPPQIYFKNSTSMPNVSSEHLLAVKSYKPVTFNSNGIYEALSPNLNPSAPSYLDNIKKRKLSVTEPQSTSPPIHFDYTSNPEKLRTPGISQQYYSPASTQLKSQQNSPPYLQQPHNRTSIPLRVTPTYRASQYSPTTYSPNIIQKKNTSTIGSLLNLSSENAPLFTQKSANGSIGQQNHHIEPLPPLKRIACNLSGSIQDSSMKTPSTIGYIHNNNSTQPATTMPPPHISYQSHNQQQQQQIHPPIVSSVPSPYSQVTVSSAPRPNSSRITTPNSYSIGTAVSTPKTDSPVSTPLSVKFTQHGNNNFDFEGFLQDNFNFNRLMVNPNNFCEAVGLNSSVMNTVGTLNNNSQNSRLVHSSTQEFLSDSTNAPISGITNTSQQLNKNGNICSSNSDTSSLTPSPPDSTNRYNIITSNDRYQQNGQNSQLFDFTNNNRLLPLFENLAEFTGSEFQDWN</sequence>
<dbReference type="GeneID" id="14494895"/>
<dbReference type="PANTHER" id="PTHR31944">
    <property type="entry name" value="HEME-RESPONSIVE ZINC FINGER TRANSCRIPTION FACTOR HAP1"/>
    <property type="match status" value="1"/>
</dbReference>
<dbReference type="SMART" id="SM00066">
    <property type="entry name" value="GAL4"/>
    <property type="match status" value="1"/>
</dbReference>
<feature type="region of interest" description="Disordered" evidence="7">
    <location>
        <begin position="523"/>
        <end position="555"/>
    </location>
</feature>
<dbReference type="SMR" id="I2H0M5"/>
<feature type="compositionally biased region" description="Low complexity" evidence="7">
    <location>
        <begin position="240"/>
        <end position="255"/>
    </location>
</feature>
<feature type="compositionally biased region" description="Polar residues" evidence="7">
    <location>
        <begin position="1119"/>
        <end position="1150"/>
    </location>
</feature>
<feature type="compositionally biased region" description="Low complexity" evidence="7">
    <location>
        <begin position="1267"/>
        <end position="1292"/>
    </location>
</feature>
<dbReference type="eggNOG" id="ENOG502QRPQ">
    <property type="taxonomic scope" value="Eukaryota"/>
</dbReference>
<keyword evidence="10" id="KW-1185">Reference proteome</keyword>
<dbReference type="Proteomes" id="UP000002866">
    <property type="component" value="Chromosome 3"/>
</dbReference>
<evidence type="ECO:0000256" key="2">
    <source>
        <dbReference type="ARBA" id="ARBA00022833"/>
    </source>
</evidence>
<organism evidence="9 10">
    <name type="scientific">Henningerozyma blattae (strain ATCC 34711 / CBS 6284 / DSM 70876 / NBRC 10599 / NRRL Y-10934 / UCD 77-7)</name>
    <name type="common">Yeast</name>
    <name type="synonym">Tetrapisispora blattae</name>
    <dbReference type="NCBI Taxonomy" id="1071380"/>
    <lineage>
        <taxon>Eukaryota</taxon>
        <taxon>Fungi</taxon>
        <taxon>Dikarya</taxon>
        <taxon>Ascomycota</taxon>
        <taxon>Saccharomycotina</taxon>
        <taxon>Saccharomycetes</taxon>
        <taxon>Saccharomycetales</taxon>
        <taxon>Saccharomycetaceae</taxon>
        <taxon>Henningerozyma</taxon>
    </lineage>
</organism>
<dbReference type="Pfam" id="PF00172">
    <property type="entry name" value="Zn_clus"/>
    <property type="match status" value="1"/>
</dbReference>
<dbReference type="CDD" id="cd12148">
    <property type="entry name" value="fungal_TF_MHR"/>
    <property type="match status" value="1"/>
</dbReference>
<evidence type="ECO:0000256" key="7">
    <source>
        <dbReference type="SAM" id="MobiDB-lite"/>
    </source>
</evidence>
<feature type="region of interest" description="Disordered" evidence="7">
    <location>
        <begin position="322"/>
        <end position="343"/>
    </location>
</feature>
<dbReference type="GO" id="GO:0005634">
    <property type="term" value="C:nucleus"/>
    <property type="evidence" value="ECO:0007669"/>
    <property type="project" value="TreeGrafter"/>
</dbReference>
<feature type="compositionally biased region" description="Low complexity" evidence="7">
    <location>
        <begin position="322"/>
        <end position="333"/>
    </location>
</feature>
<dbReference type="PROSITE" id="PS50048">
    <property type="entry name" value="ZN2_CY6_FUNGAL_2"/>
    <property type="match status" value="1"/>
</dbReference>
<feature type="domain" description="Zn(2)-C6 fungal-type" evidence="8">
    <location>
        <begin position="18"/>
        <end position="50"/>
    </location>
</feature>
<dbReference type="GO" id="GO:0001228">
    <property type="term" value="F:DNA-binding transcription activator activity, RNA polymerase II-specific"/>
    <property type="evidence" value="ECO:0007669"/>
    <property type="project" value="TreeGrafter"/>
</dbReference>
<dbReference type="GO" id="GO:0008270">
    <property type="term" value="F:zinc ion binding"/>
    <property type="evidence" value="ECO:0007669"/>
    <property type="project" value="InterPro"/>
</dbReference>
<feature type="compositionally biased region" description="Low complexity" evidence="7">
    <location>
        <begin position="128"/>
        <end position="139"/>
    </location>
</feature>
<feature type="region of interest" description="Disordered" evidence="7">
    <location>
        <begin position="471"/>
        <end position="492"/>
    </location>
</feature>
<dbReference type="InterPro" id="IPR036864">
    <property type="entry name" value="Zn2-C6_fun-type_DNA-bd_sf"/>
</dbReference>
<dbReference type="InterPro" id="IPR001138">
    <property type="entry name" value="Zn2Cys6_DnaBD"/>
</dbReference>
<protein>
    <recommendedName>
        <fullName evidence="8">Zn(2)-C6 fungal-type domain-containing protein</fullName>
    </recommendedName>
</protein>
<dbReference type="STRING" id="1071380.I2H0M5"/>
<dbReference type="KEGG" id="tbl:TBLA_0C01120"/>
<gene>
    <name evidence="9" type="primary">TBLA0C01120</name>
    <name evidence="9" type="ORF">TBLA_0C01120</name>
</gene>